<feature type="compositionally biased region" description="Low complexity" evidence="1">
    <location>
        <begin position="256"/>
        <end position="281"/>
    </location>
</feature>
<proteinExistence type="predicted"/>
<evidence type="ECO:0000313" key="3">
    <source>
        <dbReference type="Proteomes" id="UP000275078"/>
    </source>
</evidence>
<name>A0A3N4IHF7_ASCIM</name>
<dbReference type="Proteomes" id="UP000275078">
    <property type="component" value="Unassembled WGS sequence"/>
</dbReference>
<dbReference type="PANTHER" id="PTHR42106:SF1">
    <property type="match status" value="1"/>
</dbReference>
<feature type="region of interest" description="Disordered" evidence="1">
    <location>
        <begin position="1"/>
        <end position="61"/>
    </location>
</feature>
<dbReference type="OrthoDB" id="340550at2759"/>
<feature type="region of interest" description="Disordered" evidence="1">
    <location>
        <begin position="320"/>
        <end position="406"/>
    </location>
</feature>
<gene>
    <name evidence="2" type="ORF">BJ508DRAFT_41502</name>
</gene>
<feature type="compositionally biased region" description="Low complexity" evidence="1">
    <location>
        <begin position="17"/>
        <end position="47"/>
    </location>
</feature>
<reference evidence="2 3" key="1">
    <citation type="journal article" date="2018" name="Nat. Ecol. Evol.">
        <title>Pezizomycetes genomes reveal the molecular basis of ectomycorrhizal truffle lifestyle.</title>
        <authorList>
            <person name="Murat C."/>
            <person name="Payen T."/>
            <person name="Noel B."/>
            <person name="Kuo A."/>
            <person name="Morin E."/>
            <person name="Chen J."/>
            <person name="Kohler A."/>
            <person name="Krizsan K."/>
            <person name="Balestrini R."/>
            <person name="Da Silva C."/>
            <person name="Montanini B."/>
            <person name="Hainaut M."/>
            <person name="Levati E."/>
            <person name="Barry K.W."/>
            <person name="Belfiori B."/>
            <person name="Cichocki N."/>
            <person name="Clum A."/>
            <person name="Dockter R.B."/>
            <person name="Fauchery L."/>
            <person name="Guy J."/>
            <person name="Iotti M."/>
            <person name="Le Tacon F."/>
            <person name="Lindquist E.A."/>
            <person name="Lipzen A."/>
            <person name="Malagnac F."/>
            <person name="Mello A."/>
            <person name="Molinier V."/>
            <person name="Miyauchi S."/>
            <person name="Poulain J."/>
            <person name="Riccioni C."/>
            <person name="Rubini A."/>
            <person name="Sitrit Y."/>
            <person name="Splivallo R."/>
            <person name="Traeger S."/>
            <person name="Wang M."/>
            <person name="Zifcakova L."/>
            <person name="Wipf D."/>
            <person name="Zambonelli A."/>
            <person name="Paolocci F."/>
            <person name="Nowrousian M."/>
            <person name="Ottonello S."/>
            <person name="Baldrian P."/>
            <person name="Spatafora J.W."/>
            <person name="Henrissat B."/>
            <person name="Nagy L.G."/>
            <person name="Aury J.M."/>
            <person name="Wincker P."/>
            <person name="Grigoriev I.V."/>
            <person name="Bonfante P."/>
            <person name="Martin F.M."/>
        </authorList>
    </citation>
    <scope>NUCLEOTIDE SEQUENCE [LARGE SCALE GENOMIC DNA]</scope>
    <source>
        <strain evidence="2 3">RN42</strain>
    </source>
</reference>
<evidence type="ECO:0000256" key="1">
    <source>
        <dbReference type="SAM" id="MobiDB-lite"/>
    </source>
</evidence>
<dbReference type="PANTHER" id="PTHR42106">
    <property type="entry name" value="CHROMOSOME 10, WHOLE GENOME SHOTGUN SEQUENCE"/>
    <property type="match status" value="1"/>
</dbReference>
<feature type="compositionally biased region" description="Polar residues" evidence="1">
    <location>
        <begin position="347"/>
        <end position="356"/>
    </location>
</feature>
<feature type="region of interest" description="Disordered" evidence="1">
    <location>
        <begin position="254"/>
        <end position="292"/>
    </location>
</feature>
<accession>A0A3N4IHF7</accession>
<dbReference type="STRING" id="1160509.A0A3N4IHF7"/>
<evidence type="ECO:0000313" key="2">
    <source>
        <dbReference type="EMBL" id="RPA84118.1"/>
    </source>
</evidence>
<protein>
    <submittedName>
        <fullName evidence="2">Uncharacterized protein</fullName>
    </submittedName>
</protein>
<dbReference type="EMBL" id="ML119660">
    <property type="protein sequence ID" value="RPA84118.1"/>
    <property type="molecule type" value="Genomic_DNA"/>
</dbReference>
<feature type="compositionally biased region" description="Low complexity" evidence="1">
    <location>
        <begin position="327"/>
        <end position="342"/>
    </location>
</feature>
<dbReference type="AlphaFoldDB" id="A0A3N4IHF7"/>
<keyword evidence="3" id="KW-1185">Reference proteome</keyword>
<feature type="compositionally biased region" description="Polar residues" evidence="1">
    <location>
        <begin position="1"/>
        <end position="11"/>
    </location>
</feature>
<organism evidence="2 3">
    <name type="scientific">Ascobolus immersus RN42</name>
    <dbReference type="NCBI Taxonomy" id="1160509"/>
    <lineage>
        <taxon>Eukaryota</taxon>
        <taxon>Fungi</taxon>
        <taxon>Dikarya</taxon>
        <taxon>Ascomycota</taxon>
        <taxon>Pezizomycotina</taxon>
        <taxon>Pezizomycetes</taxon>
        <taxon>Pezizales</taxon>
        <taxon>Ascobolaceae</taxon>
        <taxon>Ascobolus</taxon>
    </lineage>
</organism>
<sequence length="490" mass="52177">MVSNAIPSNFTGDRPTTKTSSSSATPSTAISAINVNASSKATASTATDNRGAPIQTSKRLEERQPYGLGISAFSLHTPTTPTKASTSVTATTIPAIITTTNLTSTTTLPGTSPSSAEALAPAIPIDGQPQSSLPDPEFVVPTLASTASGTISSSGLSSTETTPSRRRIAPVTIASRRIAYPATRLSLQMPTRGAANLMLEPAIGYSSVARRPRLDFTRACTSLHHSTVAESSPESSPLASSSFHRRCLESPLGFHSNSQSGMGGYSSSTSMLDSAANSSEGDSSDEDMDFGMLLDPSRRQSVNMDGSQSSLSFMDMQRARLRGGKTSSSSSSGANSAIASPARLNTPPLQTHSSGLNEMDGNGRGMMYPGMNAAPTRPGLGGGDSAGEEPMQFPRQDPVRRPVSRRNNLFPKSKSFQRIRAELQEEAHPVDMEVKREAEITRQIREEDAHHPNRNITNWYEWRGQHHAYQCTQSSNFLPEASPQELGLFV</sequence>